<dbReference type="InterPro" id="IPR004838">
    <property type="entry name" value="NHTrfase_class1_PyrdxlP-BS"/>
</dbReference>
<comment type="similarity">
    <text evidence="2">Belongs to the class-I pyridoxal-phosphate-dependent aminotransferase family.</text>
</comment>
<gene>
    <name evidence="9" type="ORF">CLO192961_LOCUS171471</name>
</gene>
<evidence type="ECO:0000256" key="7">
    <source>
        <dbReference type="RuleBase" id="RU000480"/>
    </source>
</evidence>
<dbReference type="Gene3D" id="3.90.1150.10">
    <property type="entry name" value="Aspartate Aminotransferase, domain 1"/>
    <property type="match status" value="1"/>
</dbReference>
<dbReference type="CDD" id="cd00609">
    <property type="entry name" value="AAT_like"/>
    <property type="match status" value="1"/>
</dbReference>
<dbReference type="InterPro" id="IPR000796">
    <property type="entry name" value="Asp_trans"/>
</dbReference>
<evidence type="ECO:0000256" key="3">
    <source>
        <dbReference type="ARBA" id="ARBA00011738"/>
    </source>
</evidence>
<keyword evidence="10" id="KW-1185">Reference proteome</keyword>
<dbReference type="PROSITE" id="PS00105">
    <property type="entry name" value="AA_TRANSFER_CLASS_1"/>
    <property type="match status" value="1"/>
</dbReference>
<evidence type="ECO:0000259" key="8">
    <source>
        <dbReference type="Pfam" id="PF00155"/>
    </source>
</evidence>
<evidence type="ECO:0000313" key="10">
    <source>
        <dbReference type="Proteomes" id="UP000766486"/>
    </source>
</evidence>
<feature type="domain" description="Aminotransferase class I/classII large" evidence="8">
    <location>
        <begin position="36"/>
        <end position="399"/>
    </location>
</feature>
<dbReference type="SUPFAM" id="SSF53383">
    <property type="entry name" value="PLP-dependent transferases"/>
    <property type="match status" value="1"/>
</dbReference>
<comment type="cofactor">
    <cofactor evidence="1">
        <name>pyridoxal 5'-phosphate</name>
        <dbReference type="ChEBI" id="CHEBI:597326"/>
    </cofactor>
</comment>
<evidence type="ECO:0000256" key="5">
    <source>
        <dbReference type="ARBA" id="ARBA00022679"/>
    </source>
</evidence>
<proteinExistence type="inferred from homology"/>
<dbReference type="Proteomes" id="UP000766486">
    <property type="component" value="Unassembled WGS sequence"/>
</dbReference>
<dbReference type="InterPro" id="IPR004839">
    <property type="entry name" value="Aminotransferase_I/II_large"/>
</dbReference>
<evidence type="ECO:0000256" key="2">
    <source>
        <dbReference type="ARBA" id="ARBA00007441"/>
    </source>
</evidence>
<evidence type="ECO:0000313" key="9">
    <source>
        <dbReference type="EMBL" id="VUC25510.1"/>
    </source>
</evidence>
<evidence type="ECO:0000256" key="6">
    <source>
        <dbReference type="ARBA" id="ARBA00022898"/>
    </source>
</evidence>
<keyword evidence="6" id="KW-0663">Pyridoxal phosphate</keyword>
<comment type="subunit">
    <text evidence="3 7">Homodimer.</text>
</comment>
<comment type="miscellaneous">
    <text evidence="7">In eukaryotes there are cytoplasmic, mitochondrial and chloroplastic isozymes.</text>
</comment>
<organism evidence="9 10">
    <name type="scientific">Bionectria ochroleuca</name>
    <name type="common">Gliocladium roseum</name>
    <dbReference type="NCBI Taxonomy" id="29856"/>
    <lineage>
        <taxon>Eukaryota</taxon>
        <taxon>Fungi</taxon>
        <taxon>Dikarya</taxon>
        <taxon>Ascomycota</taxon>
        <taxon>Pezizomycotina</taxon>
        <taxon>Sordariomycetes</taxon>
        <taxon>Hypocreomycetidae</taxon>
        <taxon>Hypocreales</taxon>
        <taxon>Bionectriaceae</taxon>
        <taxon>Clonostachys</taxon>
    </lineage>
</organism>
<keyword evidence="4 7" id="KW-0032">Aminotransferase</keyword>
<protein>
    <recommendedName>
        <fullName evidence="7">Aspartate aminotransferase</fullName>
        <ecNumber evidence="7">2.6.1.1</ecNumber>
    </recommendedName>
</protein>
<dbReference type="Pfam" id="PF00155">
    <property type="entry name" value="Aminotran_1_2"/>
    <property type="match status" value="1"/>
</dbReference>
<accession>A0ABY6U382</accession>
<dbReference type="PRINTS" id="PR00799">
    <property type="entry name" value="TRANSAMINASE"/>
</dbReference>
<reference evidence="9 10" key="1">
    <citation type="submission" date="2019-06" db="EMBL/GenBank/DDBJ databases">
        <authorList>
            <person name="Broberg M."/>
        </authorList>
    </citation>
    <scope>NUCLEOTIDE SEQUENCE [LARGE SCALE GENOMIC DNA]</scope>
</reference>
<comment type="catalytic activity">
    <reaction evidence="7">
        <text>L-aspartate + 2-oxoglutarate = oxaloacetate + L-glutamate</text>
        <dbReference type="Rhea" id="RHEA:21824"/>
        <dbReference type="ChEBI" id="CHEBI:16452"/>
        <dbReference type="ChEBI" id="CHEBI:16810"/>
        <dbReference type="ChEBI" id="CHEBI:29985"/>
        <dbReference type="ChEBI" id="CHEBI:29991"/>
        <dbReference type="EC" id="2.6.1.1"/>
    </reaction>
</comment>
<dbReference type="Gene3D" id="3.40.640.10">
    <property type="entry name" value="Type I PLP-dependent aspartate aminotransferase-like (Major domain)"/>
    <property type="match status" value="1"/>
</dbReference>
<dbReference type="InterPro" id="IPR015421">
    <property type="entry name" value="PyrdxlP-dep_Trfase_major"/>
</dbReference>
<keyword evidence="5 7" id="KW-0808">Transferase</keyword>
<evidence type="ECO:0000256" key="4">
    <source>
        <dbReference type="ARBA" id="ARBA00022576"/>
    </source>
</evidence>
<sequence length="407" mass="45347">MSVNRQHTSAFQSIDLVPPDIQFDITRRFLADSNNDKINLGQGAYRDENGQPWVLPSVKMAKAELGEFGHEYLPILGLKSFRDEATRLLYKGTRAFTENRIASCQSISGTGALILAALSLKRLHSAPDSIYITSPTWVNHQMMFSTIGYQVKELPYYKDGAFDFDAFTAALGQAKPGSTVVLHTCAHNPTGCDPSKIQWKAIGSIMKERGLFPIFDSAYLGFNSGSFHDDAWPIRYFLDELNVELAVCLSMAKNMGLYGDRVGLVSFATLSQDTAQIAESVMQNVQRSTITTPPAYGARLASIVLSTPAIREQWQKDLLTMSGRIKSMRKRLYDELILLETPGDWSCIITQSGMFAFLGISKTQIHHLEKKHHVFMVETSRMSVAGLNENNVQRFAKALDETVRNVS</sequence>
<dbReference type="InterPro" id="IPR015422">
    <property type="entry name" value="PyrdxlP-dep_Trfase_small"/>
</dbReference>
<comment type="caution">
    <text evidence="9">The sequence shown here is derived from an EMBL/GenBank/DDBJ whole genome shotgun (WGS) entry which is preliminary data.</text>
</comment>
<dbReference type="PANTHER" id="PTHR11879">
    <property type="entry name" value="ASPARTATE AMINOTRANSFERASE"/>
    <property type="match status" value="1"/>
</dbReference>
<evidence type="ECO:0000256" key="1">
    <source>
        <dbReference type="ARBA" id="ARBA00001933"/>
    </source>
</evidence>
<dbReference type="EMBL" id="CABFNS010000736">
    <property type="protein sequence ID" value="VUC25510.1"/>
    <property type="molecule type" value="Genomic_DNA"/>
</dbReference>
<dbReference type="InterPro" id="IPR015424">
    <property type="entry name" value="PyrdxlP-dep_Trfase"/>
</dbReference>
<dbReference type="EC" id="2.6.1.1" evidence="7"/>
<dbReference type="PANTHER" id="PTHR11879:SF55">
    <property type="entry name" value="GLUTAMATE OXALOACETATE TRANSAMINASE 1, ISOFORM B"/>
    <property type="match status" value="1"/>
</dbReference>
<name>A0ABY6U382_BIOOC</name>